<reference evidence="1 2" key="2">
    <citation type="journal article" date="2022" name="Mol. Ecol. Resour.">
        <title>The genomes of chicory, endive, great burdock and yacon provide insights into Asteraceae paleo-polyploidization history and plant inulin production.</title>
        <authorList>
            <person name="Fan W."/>
            <person name="Wang S."/>
            <person name="Wang H."/>
            <person name="Wang A."/>
            <person name="Jiang F."/>
            <person name="Liu H."/>
            <person name="Zhao H."/>
            <person name="Xu D."/>
            <person name="Zhang Y."/>
        </authorList>
    </citation>
    <scope>NUCLEOTIDE SEQUENCE [LARGE SCALE GENOMIC DNA]</scope>
    <source>
        <strain evidence="2">cv. Yunnan</strain>
        <tissue evidence="1">Leaves</tissue>
    </source>
</reference>
<evidence type="ECO:0000313" key="2">
    <source>
        <dbReference type="Proteomes" id="UP001056120"/>
    </source>
</evidence>
<dbReference type="EMBL" id="CM042029">
    <property type="protein sequence ID" value="KAI3794131.1"/>
    <property type="molecule type" value="Genomic_DNA"/>
</dbReference>
<dbReference type="Proteomes" id="UP001056120">
    <property type="component" value="Linkage Group LG12"/>
</dbReference>
<comment type="caution">
    <text evidence="1">The sequence shown here is derived from an EMBL/GenBank/DDBJ whole genome shotgun (WGS) entry which is preliminary data.</text>
</comment>
<sequence>MKLGSKPDLFQSSGENTRYVAAELATDIIVNVGNFKFNLHKFPLLSKSARLQNMLAISSDENTNELELHDIPGGPGAFEICAKFCYGMTITLNAYNVVSARCAAEYLEMHESVEKGNLVYKTEVFLDSSIFKTWKDSITVFQTTKSFLPWSEELKVVRRCLDSISSKASMDPSRVEWSYTYNRKKTLNENGTESPLYIGVRKQLMVPKDWWVEDLCDLHIDLYKRVIITIKAKGKVSLDIVGESLKAYVHRRLKKGGRTNGDDVKNRLLIETILFLLPKERNSVSCDLLIQLLQECVRLDCGATQKDELVKRVGQQLQNASVADLVNLDVDVVQELVKTFMMQGQITDHGDEHDFLEVKFVDSGAKVKIAKLIDCYLAEIARNPNLPLSKFTDLADMVSTLSRPSHDGIYRAIDMYLKEHPGISKIERKKLCRLMDCRKLSADACMHAIQNERLPLRIVVQILFFEQMRASTTGSSRSATTNTEEEWDSVPTSEELKTLKGELGCLKINEGGKNSNQKPKGMHLMSSRILSKLFSGKDKDSDNESSDTSESPCSTSARETKSNTPSRSRRHSTS</sequence>
<organism evidence="1 2">
    <name type="scientific">Smallanthus sonchifolius</name>
    <dbReference type="NCBI Taxonomy" id="185202"/>
    <lineage>
        <taxon>Eukaryota</taxon>
        <taxon>Viridiplantae</taxon>
        <taxon>Streptophyta</taxon>
        <taxon>Embryophyta</taxon>
        <taxon>Tracheophyta</taxon>
        <taxon>Spermatophyta</taxon>
        <taxon>Magnoliopsida</taxon>
        <taxon>eudicotyledons</taxon>
        <taxon>Gunneridae</taxon>
        <taxon>Pentapetalae</taxon>
        <taxon>asterids</taxon>
        <taxon>campanulids</taxon>
        <taxon>Asterales</taxon>
        <taxon>Asteraceae</taxon>
        <taxon>Asteroideae</taxon>
        <taxon>Heliantheae alliance</taxon>
        <taxon>Millerieae</taxon>
        <taxon>Smallanthus</taxon>
    </lineage>
</organism>
<protein>
    <submittedName>
        <fullName evidence="1">Uncharacterized protein</fullName>
    </submittedName>
</protein>
<gene>
    <name evidence="1" type="ORF">L1987_36758</name>
</gene>
<reference evidence="2" key="1">
    <citation type="journal article" date="2022" name="Mol. Ecol. Resour.">
        <title>The genomes of chicory, endive, great burdock and yacon provide insights into Asteraceae palaeo-polyploidization history and plant inulin production.</title>
        <authorList>
            <person name="Fan W."/>
            <person name="Wang S."/>
            <person name="Wang H."/>
            <person name="Wang A."/>
            <person name="Jiang F."/>
            <person name="Liu H."/>
            <person name="Zhao H."/>
            <person name="Xu D."/>
            <person name="Zhang Y."/>
        </authorList>
    </citation>
    <scope>NUCLEOTIDE SEQUENCE [LARGE SCALE GENOMIC DNA]</scope>
    <source>
        <strain evidence="2">cv. Yunnan</strain>
    </source>
</reference>
<evidence type="ECO:0000313" key="1">
    <source>
        <dbReference type="EMBL" id="KAI3794131.1"/>
    </source>
</evidence>
<name>A0ACB9HFQ6_9ASTR</name>
<accession>A0ACB9HFQ6</accession>
<keyword evidence="2" id="KW-1185">Reference proteome</keyword>
<proteinExistence type="predicted"/>